<gene>
    <name evidence="2" type="ORF">PADG_02736</name>
</gene>
<dbReference type="eggNOG" id="KOG1940">
    <property type="taxonomic scope" value="Eukaryota"/>
</dbReference>
<dbReference type="OrthoDB" id="411372at2759"/>
<accession>C1G6D1</accession>
<dbReference type="KEGG" id="pbn:PADG_02736"/>
<dbReference type="RefSeq" id="XP_010758106.1">
    <property type="nucleotide sequence ID" value="XM_010759804.1"/>
</dbReference>
<dbReference type="Proteomes" id="UP000001628">
    <property type="component" value="Unassembled WGS sequence"/>
</dbReference>
<dbReference type="VEuPathDB" id="FungiDB:PADG_02736"/>
<organism evidence="2 3">
    <name type="scientific">Paracoccidioides brasiliensis (strain Pb18)</name>
    <dbReference type="NCBI Taxonomy" id="502780"/>
    <lineage>
        <taxon>Eukaryota</taxon>
        <taxon>Fungi</taxon>
        <taxon>Dikarya</taxon>
        <taxon>Ascomycota</taxon>
        <taxon>Pezizomycotina</taxon>
        <taxon>Eurotiomycetes</taxon>
        <taxon>Eurotiomycetidae</taxon>
        <taxon>Onygenales</taxon>
        <taxon>Ajellomycetaceae</taxon>
        <taxon>Paracoccidioides</taxon>
    </lineage>
</organism>
<dbReference type="InParanoid" id="C1G6D1"/>
<reference evidence="2 3" key="1">
    <citation type="journal article" date="2011" name="PLoS Genet.">
        <title>Comparative genomic analysis of human fungal pathogens causing paracoccidioidomycosis.</title>
        <authorList>
            <person name="Desjardins C.A."/>
            <person name="Champion M.D."/>
            <person name="Holder J.W."/>
            <person name="Muszewska A."/>
            <person name="Goldberg J."/>
            <person name="Bailao A.M."/>
            <person name="Brigido M.M."/>
            <person name="Ferreira M.E."/>
            <person name="Garcia A.M."/>
            <person name="Grynberg M."/>
            <person name="Gujja S."/>
            <person name="Heiman D.I."/>
            <person name="Henn M.R."/>
            <person name="Kodira C.D."/>
            <person name="Leon-Narvaez H."/>
            <person name="Longo L.V."/>
            <person name="Ma L.J."/>
            <person name="Malavazi I."/>
            <person name="Matsuo A.L."/>
            <person name="Morais F.V."/>
            <person name="Pereira M."/>
            <person name="Rodriguez-Brito S."/>
            <person name="Sakthikumar S."/>
            <person name="Salem-Izacc S.M."/>
            <person name="Sykes S.M."/>
            <person name="Teixeira M.M."/>
            <person name="Vallejo M.C."/>
            <person name="Walter M.E."/>
            <person name="Yandava C."/>
            <person name="Young S."/>
            <person name="Zeng Q."/>
            <person name="Zucker J."/>
            <person name="Felipe M.S."/>
            <person name="Goldman G.H."/>
            <person name="Haas B.J."/>
            <person name="McEwen J.G."/>
            <person name="Nino-Vega G."/>
            <person name="Puccia R."/>
            <person name="San-Blas G."/>
            <person name="Soares C.M."/>
            <person name="Birren B.W."/>
            <person name="Cuomo C.A."/>
        </authorList>
    </citation>
    <scope>NUCLEOTIDE SEQUENCE [LARGE SCALE GENOMIC DNA]</scope>
    <source>
        <strain evidence="2 3">Pb18</strain>
    </source>
</reference>
<dbReference type="PANTHER" id="PTHR28082">
    <property type="entry name" value="ZINC FINGER PROTEIN"/>
    <property type="match status" value="1"/>
</dbReference>
<proteinExistence type="predicted"/>
<keyword evidence="3" id="KW-1185">Reference proteome</keyword>
<sequence length="278" mass="30911">MSDKGALNDTPDVSVIVSMPENSKIIVDSKLELPTEDKDKHITIERAAHTLARCMSTSKTRAEQFQTNLGRTPRSYTPDGGLANIYMSRLSVAAGALTDSPRGRKGDTEELMVREAVEVQFPAIQSGWITAKAKAAFSKARDGPDGVASGNKEPIETPSPSARPVVSKTPPILGIGPPEWECHREQEKHELLQSFDMTFACKKCKKCFRKDAQEFEESDEYCPHCDNHFVLEALTPKPALKIEGEDARIDSRMLKDERVRQKDQRTIFNVKDAPDRLG</sequence>
<dbReference type="GeneID" id="22582166"/>
<protein>
    <recommendedName>
        <fullName evidence="4">C2H2-type domain-containing protein</fullName>
    </recommendedName>
</protein>
<evidence type="ECO:0000256" key="1">
    <source>
        <dbReference type="SAM" id="MobiDB-lite"/>
    </source>
</evidence>
<dbReference type="HOGENOM" id="CLU_1001504_0_0_1"/>
<evidence type="ECO:0000313" key="3">
    <source>
        <dbReference type="Proteomes" id="UP000001628"/>
    </source>
</evidence>
<name>C1G6D1_PARBD</name>
<dbReference type="GO" id="GO:0008270">
    <property type="term" value="F:zinc ion binding"/>
    <property type="evidence" value="ECO:0007669"/>
    <property type="project" value="TreeGrafter"/>
</dbReference>
<feature type="region of interest" description="Disordered" evidence="1">
    <location>
        <begin position="140"/>
        <end position="170"/>
    </location>
</feature>
<dbReference type="EMBL" id="KN275959">
    <property type="protein sequence ID" value="EEH46638.2"/>
    <property type="molecule type" value="Genomic_DNA"/>
</dbReference>
<dbReference type="AlphaFoldDB" id="C1G6D1"/>
<dbReference type="STRING" id="502780.C1G6D1"/>
<dbReference type="GO" id="GO:0005758">
    <property type="term" value="C:mitochondrial intermembrane space"/>
    <property type="evidence" value="ECO:0007669"/>
    <property type="project" value="TreeGrafter"/>
</dbReference>
<dbReference type="InterPro" id="IPR052604">
    <property type="entry name" value="Mito_Tim_assembly_helper"/>
</dbReference>
<dbReference type="GO" id="GO:0045041">
    <property type="term" value="P:protein import into mitochondrial intermembrane space"/>
    <property type="evidence" value="ECO:0007669"/>
    <property type="project" value="TreeGrafter"/>
</dbReference>
<evidence type="ECO:0008006" key="4">
    <source>
        <dbReference type="Google" id="ProtNLM"/>
    </source>
</evidence>
<dbReference type="PANTHER" id="PTHR28082:SF2">
    <property type="entry name" value="CHY-TYPE DOMAIN-CONTAINING PROTEIN"/>
    <property type="match status" value="1"/>
</dbReference>
<evidence type="ECO:0000313" key="2">
    <source>
        <dbReference type="EMBL" id="EEH46638.2"/>
    </source>
</evidence>